<reference evidence="1 2" key="1">
    <citation type="journal article" date="2022" name="New Phytol.">
        <title>Ecological generalism drives hyperdiversity of secondary metabolite gene clusters in xylarialean endophytes.</title>
        <authorList>
            <person name="Franco M.E.E."/>
            <person name="Wisecaver J.H."/>
            <person name="Arnold A.E."/>
            <person name="Ju Y.M."/>
            <person name="Slot J.C."/>
            <person name="Ahrendt S."/>
            <person name="Moore L.P."/>
            <person name="Eastman K.E."/>
            <person name="Scott K."/>
            <person name="Konkel Z."/>
            <person name="Mondo S.J."/>
            <person name="Kuo A."/>
            <person name="Hayes R.D."/>
            <person name="Haridas S."/>
            <person name="Andreopoulos B."/>
            <person name="Riley R."/>
            <person name="LaButti K."/>
            <person name="Pangilinan J."/>
            <person name="Lipzen A."/>
            <person name="Amirebrahimi M."/>
            <person name="Yan J."/>
            <person name="Adam C."/>
            <person name="Keymanesh K."/>
            <person name="Ng V."/>
            <person name="Louie K."/>
            <person name="Northen T."/>
            <person name="Drula E."/>
            <person name="Henrissat B."/>
            <person name="Hsieh H.M."/>
            <person name="Youens-Clark K."/>
            <person name="Lutzoni F."/>
            <person name="Miadlikowska J."/>
            <person name="Eastwood D.C."/>
            <person name="Hamelin R.C."/>
            <person name="Grigoriev I.V."/>
            <person name="U'Ren J.M."/>
        </authorList>
    </citation>
    <scope>NUCLEOTIDE SEQUENCE [LARGE SCALE GENOMIC DNA]</scope>
    <source>
        <strain evidence="1 2">ER1909</strain>
    </source>
</reference>
<organism evidence="1 2">
    <name type="scientific">Hypoxylon rubiginosum</name>
    <dbReference type="NCBI Taxonomy" id="110542"/>
    <lineage>
        <taxon>Eukaryota</taxon>
        <taxon>Fungi</taxon>
        <taxon>Dikarya</taxon>
        <taxon>Ascomycota</taxon>
        <taxon>Pezizomycotina</taxon>
        <taxon>Sordariomycetes</taxon>
        <taxon>Xylariomycetidae</taxon>
        <taxon>Xylariales</taxon>
        <taxon>Hypoxylaceae</taxon>
        <taxon>Hypoxylon</taxon>
    </lineage>
</organism>
<keyword evidence="2" id="KW-1185">Reference proteome</keyword>
<name>A0ACC0CVV9_9PEZI</name>
<comment type="caution">
    <text evidence="1">The sequence shown here is derived from an EMBL/GenBank/DDBJ whole genome shotgun (WGS) entry which is preliminary data.</text>
</comment>
<evidence type="ECO:0000313" key="1">
    <source>
        <dbReference type="EMBL" id="KAI6084581.1"/>
    </source>
</evidence>
<dbReference type="EMBL" id="MU394335">
    <property type="protein sequence ID" value="KAI6084581.1"/>
    <property type="molecule type" value="Genomic_DNA"/>
</dbReference>
<evidence type="ECO:0000313" key="2">
    <source>
        <dbReference type="Proteomes" id="UP001497680"/>
    </source>
</evidence>
<protein>
    <submittedName>
        <fullName evidence="1">Uncharacterized protein</fullName>
    </submittedName>
</protein>
<proteinExistence type="predicted"/>
<dbReference type="Proteomes" id="UP001497680">
    <property type="component" value="Unassembled WGS sequence"/>
</dbReference>
<gene>
    <name evidence="1" type="ORF">F4821DRAFT_242537</name>
</gene>
<sequence>MDRSKSKTSFQITVHSKPQPYRPGDGPPLAPLAIVPENDSDAFIVEKRVIPSTAANGELKLHMYYIVGWPDLPAARVPILATDVYDYVSQRTVEDFEYRASLKQDEEDERKEAEKRRRAEVAAKKKANHINATNATNTPATPGTPTAAGRRRRGRPSKATLQARQLARQTVLDSSADIEVPLTLTNTSGPSLSTPKKRRPGELTADMDEDEADADNAIFRQLCGDNSNLDDMDVGNTEDGDELLPSSIPKTISSSTEISAYARKLPSNNDSTVFERANGKLALKSSTSHVPVPNVLRSNKQFPPKPLPPKLSPPKTSVRRKSITAVPVPLPFQLSTPSKPIDGHRSNTLKPAPTPLRYPKPLDGKYSTTPIPVPSWPHSTNGTREPPASAPPVSRTISPPRFGFTPAGRSSGGWPSSLPPESMAAADGAGSPLGKQKNPREREESSRPVKKSKHQHVPKEAEEDPQVWIVDRLEGDKTVVTEDGGHERYYKVRWEGEWPPDQNPTWEPEENIAPHLVKRYLKKKRRPTHDSKSSPARNGGVPSKTPPKPLLKRKYSSVMEAFEDDEAVAQNQGEDHMNEEESDGQEEILMVTTEGQTYPTSQPDGAKFMRDLAAAINSSRDKGNQP</sequence>
<accession>A0ACC0CVV9</accession>